<evidence type="ECO:0000313" key="2">
    <source>
        <dbReference type="Proteomes" id="UP000823775"/>
    </source>
</evidence>
<evidence type="ECO:0000313" key="1">
    <source>
        <dbReference type="EMBL" id="MCD7465133.1"/>
    </source>
</evidence>
<reference evidence="1 2" key="1">
    <citation type="journal article" date="2021" name="BMC Genomics">
        <title>Datura genome reveals duplications of psychoactive alkaloid biosynthetic genes and high mutation rate following tissue culture.</title>
        <authorList>
            <person name="Rajewski A."/>
            <person name="Carter-House D."/>
            <person name="Stajich J."/>
            <person name="Litt A."/>
        </authorList>
    </citation>
    <scope>NUCLEOTIDE SEQUENCE [LARGE SCALE GENOMIC DNA]</scope>
    <source>
        <strain evidence="1">AR-01</strain>
    </source>
</reference>
<gene>
    <name evidence="1" type="ORF">HAX54_000675</name>
</gene>
<dbReference type="EMBL" id="JACEIK010001020">
    <property type="protein sequence ID" value="MCD7465133.1"/>
    <property type="molecule type" value="Genomic_DNA"/>
</dbReference>
<sequence length="131" mass="15452">MFYISIVFRRSKGVTFCISIAFSPMQRRYFLHQHSILAEAKALSSAPASHFHQRKGVTFYINRISPKQRRYVLHQHCVSPKQRRYFLHQHSILADAKVLYFTSIQALYFRRSKGVISCISIAFPPTQRRYL</sequence>
<name>A0ABS8T208_DATST</name>
<dbReference type="Proteomes" id="UP000823775">
    <property type="component" value="Unassembled WGS sequence"/>
</dbReference>
<comment type="caution">
    <text evidence="1">The sequence shown here is derived from an EMBL/GenBank/DDBJ whole genome shotgun (WGS) entry which is preliminary data.</text>
</comment>
<organism evidence="1 2">
    <name type="scientific">Datura stramonium</name>
    <name type="common">Jimsonweed</name>
    <name type="synonym">Common thornapple</name>
    <dbReference type="NCBI Taxonomy" id="4076"/>
    <lineage>
        <taxon>Eukaryota</taxon>
        <taxon>Viridiplantae</taxon>
        <taxon>Streptophyta</taxon>
        <taxon>Embryophyta</taxon>
        <taxon>Tracheophyta</taxon>
        <taxon>Spermatophyta</taxon>
        <taxon>Magnoliopsida</taxon>
        <taxon>eudicotyledons</taxon>
        <taxon>Gunneridae</taxon>
        <taxon>Pentapetalae</taxon>
        <taxon>asterids</taxon>
        <taxon>lamiids</taxon>
        <taxon>Solanales</taxon>
        <taxon>Solanaceae</taxon>
        <taxon>Solanoideae</taxon>
        <taxon>Datureae</taxon>
        <taxon>Datura</taxon>
    </lineage>
</organism>
<keyword evidence="2" id="KW-1185">Reference proteome</keyword>
<protein>
    <submittedName>
        <fullName evidence="1">Uncharacterized protein</fullName>
    </submittedName>
</protein>
<proteinExistence type="predicted"/>
<accession>A0ABS8T208</accession>